<keyword evidence="1" id="KW-0812">Transmembrane</keyword>
<protein>
    <submittedName>
        <fullName evidence="3">LysM domain-containing protein</fullName>
    </submittedName>
</protein>
<accession>A0A3L8PKZ8</accession>
<keyword evidence="1" id="KW-0472">Membrane</keyword>
<dbReference type="AlphaFoldDB" id="A0A3L8PKZ8"/>
<reference evidence="3 4" key="1">
    <citation type="submission" date="2018-10" db="EMBL/GenBank/DDBJ databases">
        <title>Aeromicrobium sp. 9W16Y-2 whole genome shotgun sequence.</title>
        <authorList>
            <person name="Li F."/>
        </authorList>
    </citation>
    <scope>NUCLEOTIDE SEQUENCE [LARGE SCALE GENOMIC DNA]</scope>
    <source>
        <strain evidence="3 4">9W16Y-2</strain>
    </source>
</reference>
<feature type="domain" description="LysM" evidence="2">
    <location>
        <begin position="102"/>
        <end position="152"/>
    </location>
</feature>
<keyword evidence="1" id="KW-1133">Transmembrane helix</keyword>
<dbReference type="InterPro" id="IPR018392">
    <property type="entry name" value="LysM"/>
</dbReference>
<evidence type="ECO:0000256" key="1">
    <source>
        <dbReference type="SAM" id="Phobius"/>
    </source>
</evidence>
<dbReference type="CDD" id="cd00118">
    <property type="entry name" value="LysM"/>
    <property type="match status" value="1"/>
</dbReference>
<dbReference type="SMART" id="SM00257">
    <property type="entry name" value="LysM"/>
    <property type="match status" value="1"/>
</dbReference>
<dbReference type="EMBL" id="RDBF01000005">
    <property type="protein sequence ID" value="RLV55874.1"/>
    <property type="molecule type" value="Genomic_DNA"/>
</dbReference>
<sequence>MTSYARRSAGHTRPDLFFPSGGPAMSTIAYHELPVRPAPQRQRHLSAVPLAAPAQPAAAPLRLTRRGRIVVFAAVALLLAVSSIVLGASVAATDDAATLPTTTVQVQPGQTLWEIAAEANPGGDIRTTIDEIVRLNALPNASGLKMGTTLAVPVYEG</sequence>
<gene>
    <name evidence="3" type="ORF">D9V41_08170</name>
</gene>
<dbReference type="Pfam" id="PF01476">
    <property type="entry name" value="LysM"/>
    <property type="match status" value="1"/>
</dbReference>
<proteinExistence type="predicted"/>
<evidence type="ECO:0000313" key="3">
    <source>
        <dbReference type="EMBL" id="RLV55874.1"/>
    </source>
</evidence>
<keyword evidence="4" id="KW-1185">Reference proteome</keyword>
<feature type="transmembrane region" description="Helical" evidence="1">
    <location>
        <begin position="69"/>
        <end position="92"/>
    </location>
</feature>
<dbReference type="InterPro" id="IPR036779">
    <property type="entry name" value="LysM_dom_sf"/>
</dbReference>
<evidence type="ECO:0000313" key="4">
    <source>
        <dbReference type="Proteomes" id="UP000282515"/>
    </source>
</evidence>
<comment type="caution">
    <text evidence="3">The sequence shown here is derived from an EMBL/GenBank/DDBJ whole genome shotgun (WGS) entry which is preliminary data.</text>
</comment>
<dbReference type="Gene3D" id="3.10.350.10">
    <property type="entry name" value="LysM domain"/>
    <property type="match status" value="1"/>
</dbReference>
<name>A0A3L8PKZ8_9ACTN</name>
<evidence type="ECO:0000259" key="2">
    <source>
        <dbReference type="PROSITE" id="PS51782"/>
    </source>
</evidence>
<dbReference type="Proteomes" id="UP000282515">
    <property type="component" value="Unassembled WGS sequence"/>
</dbReference>
<dbReference type="OrthoDB" id="5084290at2"/>
<dbReference type="PROSITE" id="PS51782">
    <property type="entry name" value="LYSM"/>
    <property type="match status" value="1"/>
</dbReference>
<dbReference type="SUPFAM" id="SSF54106">
    <property type="entry name" value="LysM domain"/>
    <property type="match status" value="1"/>
</dbReference>
<organism evidence="3 4">
    <name type="scientific">Aeromicrobium phragmitis</name>
    <dbReference type="NCBI Taxonomy" id="2478914"/>
    <lineage>
        <taxon>Bacteria</taxon>
        <taxon>Bacillati</taxon>
        <taxon>Actinomycetota</taxon>
        <taxon>Actinomycetes</taxon>
        <taxon>Propionibacteriales</taxon>
        <taxon>Nocardioidaceae</taxon>
        <taxon>Aeromicrobium</taxon>
    </lineage>
</organism>